<dbReference type="EMBL" id="SRHE01000086">
    <property type="protein sequence ID" value="TWW10567.1"/>
    <property type="molecule type" value="Genomic_DNA"/>
</dbReference>
<feature type="compositionally biased region" description="Low complexity" evidence="2">
    <location>
        <begin position="183"/>
        <end position="211"/>
    </location>
</feature>
<evidence type="ECO:0000313" key="5">
    <source>
        <dbReference type="Proteomes" id="UP000321083"/>
    </source>
</evidence>
<keyword evidence="3" id="KW-0732">Signal</keyword>
<evidence type="ECO:0008006" key="6">
    <source>
        <dbReference type="Google" id="ProtNLM"/>
    </source>
</evidence>
<accession>A0A5C6M8F3</accession>
<feature type="signal peptide" evidence="3">
    <location>
        <begin position="1"/>
        <end position="22"/>
    </location>
</feature>
<evidence type="ECO:0000256" key="1">
    <source>
        <dbReference type="SAM" id="Coils"/>
    </source>
</evidence>
<proteinExistence type="predicted"/>
<reference evidence="4 5" key="1">
    <citation type="submission" date="2019-08" db="EMBL/GenBank/DDBJ databases">
        <title>100 year-old enigma solved: identification of Planctomyces bekefii, the type genus and species of the phylum Planctomycetes.</title>
        <authorList>
            <person name="Svetlana D.N."/>
            <person name="Overmann J."/>
        </authorList>
    </citation>
    <scope>NUCLEOTIDE SEQUENCE [LARGE SCALE GENOMIC DNA]</scope>
    <source>
        <strain evidence="4">Phe10_nw2017</strain>
    </source>
</reference>
<keyword evidence="1" id="KW-0175">Coiled coil</keyword>
<protein>
    <recommendedName>
        <fullName evidence="6">DUF3106 domain-containing protein</fullName>
    </recommendedName>
</protein>
<evidence type="ECO:0000256" key="3">
    <source>
        <dbReference type="SAM" id="SignalP"/>
    </source>
</evidence>
<reference evidence="4 5" key="2">
    <citation type="submission" date="2019-08" db="EMBL/GenBank/DDBJ databases">
        <authorList>
            <person name="Henke P."/>
        </authorList>
    </citation>
    <scope>NUCLEOTIDE SEQUENCE [LARGE SCALE GENOMIC DNA]</scope>
    <source>
        <strain evidence="4">Phe10_nw2017</strain>
    </source>
</reference>
<organism evidence="4 5">
    <name type="scientific">Planctomyces bekefii</name>
    <dbReference type="NCBI Taxonomy" id="1653850"/>
    <lineage>
        <taxon>Bacteria</taxon>
        <taxon>Pseudomonadati</taxon>
        <taxon>Planctomycetota</taxon>
        <taxon>Planctomycetia</taxon>
        <taxon>Planctomycetales</taxon>
        <taxon>Planctomycetaceae</taxon>
        <taxon>Planctomyces</taxon>
    </lineage>
</organism>
<evidence type="ECO:0000313" key="4">
    <source>
        <dbReference type="EMBL" id="TWW10567.1"/>
    </source>
</evidence>
<feature type="coiled-coil region" evidence="1">
    <location>
        <begin position="128"/>
        <end position="167"/>
    </location>
</feature>
<gene>
    <name evidence="4" type="ORF">E3A20_06460</name>
</gene>
<evidence type="ECO:0000256" key="2">
    <source>
        <dbReference type="SAM" id="MobiDB-lite"/>
    </source>
</evidence>
<name>A0A5C6M8F3_9PLAN</name>
<sequence>MLYSPFLITLTLLTLLTASVRAQQSGPVVATPQRPPVTEQDRTEAQKFVAEHHPELASLLSQLQKSRPAEFERALRELVPQTQAIQRSKERSPARYESQLAAWKVDSQIRVLMARWSRKQDPETETKVRELIAHRQQLRREQTQAEKQRLTEQLQKIDEQLQNLDQPETQRIQAEWEQLSRRATTVAKQAAKQKTTPTTTKSTTTKSPTAKQNSTKDPAAAAQP</sequence>
<keyword evidence="5" id="KW-1185">Reference proteome</keyword>
<dbReference type="Proteomes" id="UP000321083">
    <property type="component" value="Unassembled WGS sequence"/>
</dbReference>
<dbReference type="AlphaFoldDB" id="A0A5C6M8F3"/>
<feature type="chain" id="PRO_5022932269" description="DUF3106 domain-containing protein" evidence="3">
    <location>
        <begin position="23"/>
        <end position="224"/>
    </location>
</feature>
<feature type="region of interest" description="Disordered" evidence="2">
    <location>
        <begin position="181"/>
        <end position="224"/>
    </location>
</feature>
<comment type="caution">
    <text evidence="4">The sequence shown here is derived from an EMBL/GenBank/DDBJ whole genome shotgun (WGS) entry which is preliminary data.</text>
</comment>